<proteinExistence type="predicted"/>
<dbReference type="EMBL" id="FAXC01000185">
    <property type="protein sequence ID" value="CUV09121.1"/>
    <property type="molecule type" value="Genomic_DNA"/>
</dbReference>
<dbReference type="Pfam" id="PF16313">
    <property type="entry name" value="DUF4953"/>
    <property type="match status" value="1"/>
</dbReference>
<name>A0A161KGL4_9ZZZZ</name>
<evidence type="ECO:0000259" key="2">
    <source>
        <dbReference type="Pfam" id="PF17148"/>
    </source>
</evidence>
<reference evidence="4" key="1">
    <citation type="submission" date="2015-10" db="EMBL/GenBank/DDBJ databases">
        <authorList>
            <person name="Gilbert D.G."/>
        </authorList>
    </citation>
    <scope>NUCLEOTIDE SEQUENCE</scope>
</reference>
<evidence type="ECO:0000313" key="4">
    <source>
        <dbReference type="EMBL" id="CUV09121.1"/>
    </source>
</evidence>
<feature type="domain" description="DUF5118" evidence="3">
    <location>
        <begin position="20"/>
        <end position="64"/>
    </location>
</feature>
<dbReference type="InterPro" id="IPR033428">
    <property type="entry name" value="DUF5118"/>
</dbReference>
<feature type="domain" description="DUF5117" evidence="2">
    <location>
        <begin position="75"/>
        <end position="267"/>
    </location>
</feature>
<sequence length="828" mass="93104">MKKSILLLLSISFIFGESISEKTKSMRKMSGYFNMYWEDTSGKIWLEITNFDNEFLYVNSMAAGMGSNDIGLDRGQLGSDRIVYFHRIGPKVLLIQQNYYYRANTNDPMEKKSVEDGFAKSALWGFKVEAEEKNRVLVDATDFFLQDSHSVVTRLKNQKMGNYKVDKSRSAIYLPETQSFPKNTDVEAIMTYTGTNAGQYVRQVTPTAGAITVRLHHSFVELPDNQYQPRKHDPRAGYGSMSFQDYAAPLDESIYKRYITRHRLKKKNPSATVSEPEESIVYYIDPGVPEPVKTAMIESGLWWDQAFEAAGYKNAFKVKVLPEGAHPLDVRYNMIHWLHRATRGWSYGSSVADPRTGEIIKGNVSLGSLRLRQDYLIATGLLAPYKQESMIPDHMRELALARVRQLVAHEIGHTLGLSHNFIASSVGRASVMDYPHPTVTLDNNGKIQSRNAYDDGIGEWDKITIAYGYQDFPKGANENDELEDIIQDGIRRGYIFITDQDARPLGSAHPTAHLWDNGMDPVSELKNLMAVRKTALNNFGENNIRFGEPYSDIGDVLVPTYFLHRYQIEGAAKVVGGLDFTYALRGDGQMVTKFLDPTFQMEALDALIETLQPDALTLREELLQLIPPRAAGRGRTRESFDTRTGVTFDGVSLAETAANLTCRMIFHPERATRLVEYNARNSKQPGLEKVLNQVINTTILNPAPSGLAGEIKRNVDFVILDHLLSLSVNQKASPAAQTIAIAEIETLNDQFKSLSGVSTKSRYAPKLRADAKSLRDRAHYKMLHKRAQHLLDEPNEFIPIKILEVPPGSPIGAEFGCSFDDKMQINFK</sequence>
<organism evidence="4">
    <name type="scientific">hydrothermal vent metagenome</name>
    <dbReference type="NCBI Taxonomy" id="652676"/>
    <lineage>
        <taxon>unclassified sequences</taxon>
        <taxon>metagenomes</taxon>
        <taxon>ecological metagenomes</taxon>
    </lineage>
</organism>
<gene>
    <name evidence="4" type="ORF">MGWOODY_Mmi2078</name>
</gene>
<evidence type="ECO:0000259" key="3">
    <source>
        <dbReference type="Pfam" id="PF17162"/>
    </source>
</evidence>
<evidence type="ECO:0008006" key="5">
    <source>
        <dbReference type="Google" id="ProtNLM"/>
    </source>
</evidence>
<dbReference type="InterPro" id="IPR032534">
    <property type="entry name" value="EcxA_zinc-bd"/>
</dbReference>
<dbReference type="InterPro" id="IPR034032">
    <property type="entry name" value="Zn_MMP-like_bac"/>
</dbReference>
<protein>
    <recommendedName>
        <fullName evidence="5">Peptidase</fullName>
    </recommendedName>
</protein>
<dbReference type="InterPro" id="IPR024079">
    <property type="entry name" value="MetalloPept_cat_dom_sf"/>
</dbReference>
<dbReference type="Pfam" id="PF17162">
    <property type="entry name" value="DUF5118"/>
    <property type="match status" value="1"/>
</dbReference>
<dbReference type="Pfam" id="PF17148">
    <property type="entry name" value="DUF5117"/>
    <property type="match status" value="1"/>
</dbReference>
<accession>A0A161KGL4</accession>
<dbReference type="GO" id="GO:0008237">
    <property type="term" value="F:metallopeptidase activity"/>
    <property type="evidence" value="ECO:0007669"/>
    <property type="project" value="InterPro"/>
</dbReference>
<feature type="domain" description="EcxA zinc-binding" evidence="1">
    <location>
        <begin position="394"/>
        <end position="698"/>
    </location>
</feature>
<evidence type="ECO:0000259" key="1">
    <source>
        <dbReference type="Pfam" id="PF16313"/>
    </source>
</evidence>
<dbReference type="CDD" id="cd04276">
    <property type="entry name" value="ZnMc_MMP_like_2"/>
    <property type="match status" value="1"/>
</dbReference>
<dbReference type="PANTHER" id="PTHR38478:SF1">
    <property type="entry name" value="ZINC DEPENDENT METALLOPROTEASE DOMAIN LIPOPROTEIN"/>
    <property type="match status" value="1"/>
</dbReference>
<dbReference type="PANTHER" id="PTHR38478">
    <property type="entry name" value="PEPTIDASE M1A AND M12B"/>
    <property type="match status" value="1"/>
</dbReference>
<dbReference type="InterPro" id="IPR033413">
    <property type="entry name" value="DUF5117"/>
</dbReference>
<dbReference type="AlphaFoldDB" id="A0A161KGL4"/>
<dbReference type="Gene3D" id="3.40.390.10">
    <property type="entry name" value="Collagenase (Catalytic Domain)"/>
    <property type="match status" value="1"/>
</dbReference>
<dbReference type="SUPFAM" id="SSF55486">
    <property type="entry name" value="Metalloproteases ('zincins'), catalytic domain"/>
    <property type="match status" value="1"/>
</dbReference>